<dbReference type="Proteomes" id="UP000198418">
    <property type="component" value="Unassembled WGS sequence"/>
</dbReference>
<accession>A0A212SEZ1</accession>
<dbReference type="EMBL" id="FYDG01000034">
    <property type="protein sequence ID" value="SNB84223.1"/>
    <property type="molecule type" value="Genomic_DNA"/>
</dbReference>
<proteinExistence type="predicted"/>
<dbReference type="AlphaFoldDB" id="A0A212SEZ1"/>
<keyword evidence="2" id="KW-1185">Reference proteome</keyword>
<dbReference type="RefSeq" id="WP_088522616.1">
    <property type="nucleotide sequence ID" value="NZ_FYDG01000034.1"/>
</dbReference>
<gene>
    <name evidence="1" type="ORF">SAMN06265338_1346</name>
</gene>
<reference evidence="2" key="1">
    <citation type="submission" date="2017-06" db="EMBL/GenBank/DDBJ databases">
        <authorList>
            <person name="Varghese N."/>
            <person name="Submissions S."/>
        </authorList>
    </citation>
    <scope>NUCLEOTIDE SEQUENCE [LARGE SCALE GENOMIC DNA]</scope>
    <source>
        <strain evidence="2">DSM 137</strain>
    </source>
</reference>
<dbReference type="OrthoDB" id="9134808at2"/>
<evidence type="ECO:0000313" key="2">
    <source>
        <dbReference type="Proteomes" id="UP000198418"/>
    </source>
</evidence>
<protein>
    <submittedName>
        <fullName evidence="1">Uncharacterized protein</fullName>
    </submittedName>
</protein>
<evidence type="ECO:0000313" key="1">
    <source>
        <dbReference type="EMBL" id="SNB84223.1"/>
    </source>
</evidence>
<sequence>MAVRAKMNLMGIVPNTWGGFQALFQCEYDAANPDDVKFCKATPNGDARFSIDNPAAIEQLVIGKKYYFDITPAE</sequence>
<name>A0A212SEZ1_RHOAC</name>
<organism evidence="1 2">
    <name type="scientific">Rhodoblastus acidophilus</name>
    <name type="common">Rhodopseudomonas acidophila</name>
    <dbReference type="NCBI Taxonomy" id="1074"/>
    <lineage>
        <taxon>Bacteria</taxon>
        <taxon>Pseudomonadati</taxon>
        <taxon>Pseudomonadota</taxon>
        <taxon>Alphaproteobacteria</taxon>
        <taxon>Hyphomicrobiales</taxon>
        <taxon>Rhodoblastaceae</taxon>
        <taxon>Rhodoblastus</taxon>
    </lineage>
</organism>